<reference evidence="1" key="1">
    <citation type="journal article" date="2019" name="bioRxiv">
        <title>The Genome of the Zebra Mussel, Dreissena polymorpha: A Resource for Invasive Species Research.</title>
        <authorList>
            <person name="McCartney M.A."/>
            <person name="Auch B."/>
            <person name="Kono T."/>
            <person name="Mallez S."/>
            <person name="Zhang Y."/>
            <person name="Obille A."/>
            <person name="Becker A."/>
            <person name="Abrahante J.E."/>
            <person name="Garbe J."/>
            <person name="Badalamenti J.P."/>
            <person name="Herman A."/>
            <person name="Mangelson H."/>
            <person name="Liachko I."/>
            <person name="Sullivan S."/>
            <person name="Sone E.D."/>
            <person name="Koren S."/>
            <person name="Silverstein K.A.T."/>
            <person name="Beckman K.B."/>
            <person name="Gohl D.M."/>
        </authorList>
    </citation>
    <scope>NUCLEOTIDE SEQUENCE</scope>
    <source>
        <strain evidence="1">Duluth1</strain>
        <tissue evidence="1">Whole animal</tissue>
    </source>
</reference>
<accession>A0A9D4MF24</accession>
<sequence length="65" mass="7161">MDESMSSDRATPDNVWDFLPTASTTASVKTDSCAGFGPPPKRKYTHVSIRRKSDGEIVWSTISLK</sequence>
<protein>
    <submittedName>
        <fullName evidence="1">Uncharacterized protein</fullName>
    </submittedName>
</protein>
<comment type="caution">
    <text evidence="1">The sequence shown here is derived from an EMBL/GenBank/DDBJ whole genome shotgun (WGS) entry which is preliminary data.</text>
</comment>
<keyword evidence="2" id="KW-1185">Reference proteome</keyword>
<reference evidence="1" key="2">
    <citation type="submission" date="2020-11" db="EMBL/GenBank/DDBJ databases">
        <authorList>
            <person name="McCartney M.A."/>
            <person name="Auch B."/>
            <person name="Kono T."/>
            <person name="Mallez S."/>
            <person name="Becker A."/>
            <person name="Gohl D.M."/>
            <person name="Silverstein K.A.T."/>
            <person name="Koren S."/>
            <person name="Bechman K.B."/>
            <person name="Herman A."/>
            <person name="Abrahante J.E."/>
            <person name="Garbe J."/>
        </authorList>
    </citation>
    <scope>NUCLEOTIDE SEQUENCE</scope>
    <source>
        <strain evidence="1">Duluth1</strain>
        <tissue evidence="1">Whole animal</tissue>
    </source>
</reference>
<dbReference type="AlphaFoldDB" id="A0A9D4MF24"/>
<gene>
    <name evidence="1" type="ORF">DPMN_038899</name>
</gene>
<dbReference type="Proteomes" id="UP000828390">
    <property type="component" value="Unassembled WGS sequence"/>
</dbReference>
<evidence type="ECO:0000313" key="2">
    <source>
        <dbReference type="Proteomes" id="UP000828390"/>
    </source>
</evidence>
<organism evidence="1 2">
    <name type="scientific">Dreissena polymorpha</name>
    <name type="common">Zebra mussel</name>
    <name type="synonym">Mytilus polymorpha</name>
    <dbReference type="NCBI Taxonomy" id="45954"/>
    <lineage>
        <taxon>Eukaryota</taxon>
        <taxon>Metazoa</taxon>
        <taxon>Spiralia</taxon>
        <taxon>Lophotrochozoa</taxon>
        <taxon>Mollusca</taxon>
        <taxon>Bivalvia</taxon>
        <taxon>Autobranchia</taxon>
        <taxon>Heteroconchia</taxon>
        <taxon>Euheterodonta</taxon>
        <taxon>Imparidentia</taxon>
        <taxon>Neoheterodontei</taxon>
        <taxon>Myida</taxon>
        <taxon>Dreissenoidea</taxon>
        <taxon>Dreissenidae</taxon>
        <taxon>Dreissena</taxon>
    </lineage>
</organism>
<proteinExistence type="predicted"/>
<evidence type="ECO:0000313" key="1">
    <source>
        <dbReference type="EMBL" id="KAH3875628.1"/>
    </source>
</evidence>
<dbReference type="EMBL" id="JAIWYP010000002">
    <property type="protein sequence ID" value="KAH3875628.1"/>
    <property type="molecule type" value="Genomic_DNA"/>
</dbReference>
<name>A0A9D4MF24_DREPO</name>